<name>A0A8S5T5B7_9CAUD</name>
<proteinExistence type="predicted"/>
<organism evidence="1">
    <name type="scientific">Myoviridae sp. ct6eX13</name>
    <dbReference type="NCBI Taxonomy" id="2827660"/>
    <lineage>
        <taxon>Viruses</taxon>
        <taxon>Duplodnaviria</taxon>
        <taxon>Heunggongvirae</taxon>
        <taxon>Uroviricota</taxon>
        <taxon>Caudoviricetes</taxon>
    </lineage>
</organism>
<evidence type="ECO:0000313" key="1">
    <source>
        <dbReference type="EMBL" id="DAF58312.1"/>
    </source>
</evidence>
<dbReference type="InterPro" id="IPR010064">
    <property type="entry name" value="HK97-gp10_tail"/>
</dbReference>
<dbReference type="EMBL" id="BK032750">
    <property type="protein sequence ID" value="DAF58312.1"/>
    <property type="molecule type" value="Genomic_DNA"/>
</dbReference>
<accession>A0A8S5T5B7</accession>
<dbReference type="Pfam" id="PF04883">
    <property type="entry name" value="HK97-gp10_like"/>
    <property type="match status" value="1"/>
</dbReference>
<reference evidence="1" key="1">
    <citation type="journal article" date="2021" name="Proc. Natl. Acad. Sci. U.S.A.">
        <title>A Catalog of Tens of Thousands of Viruses from Human Metagenomes Reveals Hidden Associations with Chronic Diseases.</title>
        <authorList>
            <person name="Tisza M.J."/>
            <person name="Buck C.B."/>
        </authorList>
    </citation>
    <scope>NUCLEOTIDE SEQUENCE</scope>
    <source>
        <strain evidence="1">Ct6eX13</strain>
    </source>
</reference>
<protein>
    <submittedName>
        <fullName evidence="1">Putative tail component</fullName>
    </submittedName>
</protein>
<sequence>MGVLEEYRDVTVDVMKDAVDKVTKETVAEIRSDIPAAGIGGKGDYQKSWASKQDAESKKRYAYAKVVYAKDPHYRLTHLLEKGHDLIVRGKPLGRVKAFVHIRPAADDAADKLEKYIKSGLKGGR</sequence>